<evidence type="ECO:0000313" key="2">
    <source>
        <dbReference type="Proteomes" id="UP000236327"/>
    </source>
</evidence>
<dbReference type="Proteomes" id="UP000236327">
    <property type="component" value="Unassembled WGS sequence"/>
</dbReference>
<keyword evidence="2" id="KW-1185">Reference proteome</keyword>
<dbReference type="Gene3D" id="1.10.760.10">
    <property type="entry name" value="Cytochrome c-like domain"/>
    <property type="match status" value="1"/>
</dbReference>
<dbReference type="EMBL" id="LYMM01000001">
    <property type="protein sequence ID" value="PNU06802.1"/>
    <property type="molecule type" value="Genomic_DNA"/>
</dbReference>
<dbReference type="GO" id="GO:0020037">
    <property type="term" value="F:heme binding"/>
    <property type="evidence" value="ECO:0007669"/>
    <property type="project" value="InterPro"/>
</dbReference>
<gene>
    <name evidence="1" type="ORF">A8V01_01060</name>
</gene>
<evidence type="ECO:0000313" key="1">
    <source>
        <dbReference type="EMBL" id="PNU06802.1"/>
    </source>
</evidence>
<organism evidence="1 2">
    <name type="scientific">Novosphingobium guangzhouense</name>
    <dbReference type="NCBI Taxonomy" id="1850347"/>
    <lineage>
        <taxon>Bacteria</taxon>
        <taxon>Pseudomonadati</taxon>
        <taxon>Pseudomonadota</taxon>
        <taxon>Alphaproteobacteria</taxon>
        <taxon>Sphingomonadales</taxon>
        <taxon>Sphingomonadaceae</taxon>
        <taxon>Novosphingobium</taxon>
    </lineage>
</organism>
<dbReference type="AlphaFoldDB" id="A0A2K2G700"/>
<sequence>MIAGGTAPDLRTSPIPADAQAFAQVVKNGALVPAGMPQFGEFSSDQIEALRQYIQARAEVLRSGRADSEIGSAHKTGE</sequence>
<dbReference type="RefSeq" id="WP_245892198.1">
    <property type="nucleotide sequence ID" value="NZ_LYMM01000001.1"/>
</dbReference>
<comment type="caution">
    <text evidence="1">The sequence shown here is derived from an EMBL/GenBank/DDBJ whole genome shotgun (WGS) entry which is preliminary data.</text>
</comment>
<dbReference type="SUPFAM" id="SSF46626">
    <property type="entry name" value="Cytochrome c"/>
    <property type="match status" value="1"/>
</dbReference>
<proteinExistence type="predicted"/>
<dbReference type="GO" id="GO:0009055">
    <property type="term" value="F:electron transfer activity"/>
    <property type="evidence" value="ECO:0007669"/>
    <property type="project" value="InterPro"/>
</dbReference>
<evidence type="ECO:0008006" key="3">
    <source>
        <dbReference type="Google" id="ProtNLM"/>
    </source>
</evidence>
<name>A0A2K2G700_9SPHN</name>
<protein>
    <recommendedName>
        <fullName evidence="3">Cytochrome c domain-containing protein</fullName>
    </recommendedName>
</protein>
<dbReference type="InterPro" id="IPR036909">
    <property type="entry name" value="Cyt_c-like_dom_sf"/>
</dbReference>
<reference evidence="1 2" key="1">
    <citation type="submission" date="2016-05" db="EMBL/GenBank/DDBJ databases">
        <title>Complete genome sequence of Novosphingobium guangzhouense SA925(T).</title>
        <authorList>
            <person name="Sha S."/>
        </authorList>
    </citation>
    <scope>NUCLEOTIDE SEQUENCE [LARGE SCALE GENOMIC DNA]</scope>
    <source>
        <strain evidence="1 2">SA925</strain>
    </source>
</reference>
<accession>A0A2K2G700</accession>